<dbReference type="Pfam" id="PF07715">
    <property type="entry name" value="Plug"/>
    <property type="match status" value="1"/>
</dbReference>
<evidence type="ECO:0000256" key="5">
    <source>
        <dbReference type="ARBA" id="ARBA00022692"/>
    </source>
</evidence>
<evidence type="ECO:0000313" key="15">
    <source>
        <dbReference type="Proteomes" id="UP000249254"/>
    </source>
</evidence>
<dbReference type="GO" id="GO:0009279">
    <property type="term" value="C:cell outer membrane"/>
    <property type="evidence" value="ECO:0007669"/>
    <property type="project" value="UniProtKB-SubCell"/>
</dbReference>
<dbReference type="Gene3D" id="2.40.170.20">
    <property type="entry name" value="TonB-dependent receptor, beta-barrel domain"/>
    <property type="match status" value="1"/>
</dbReference>
<keyword evidence="12" id="KW-0732">Signal</keyword>
<dbReference type="InterPro" id="IPR036942">
    <property type="entry name" value="Beta-barrel_TonB_sf"/>
</dbReference>
<keyword evidence="4" id="KW-0410">Iron transport</keyword>
<sequence length="718" mass="78701">MWLSASVLALGWGGLAQAQTAQSTKAVDANTLQELVVTAERRTENLQSTAIAATVLTGDDLAKKGVVTVDQLQFVSPSITVNNFGQGNNINIRGIGKGEHNTQTSTGVVTYRDGATTFPGYIQEEPYFDISGVEVLRGPQGTFSGQNATGGAVIVNTNDPKIGGGHSGYLLGHYGNYDDVGLQGAVNLPINDTTAARVAFFTNYRDSFYHISGPWTGDPTLKWGAVRLSLLWTPSDKLKVLWKTDYDYLQNGGYFGDAMTKPTTDSLFRFANNTHTFATDQFIRSTAKVDYVADNGITFRSISSYAKGRTAWKGDIDGTAAAAPNYWIAEAVNERLWSQEFNLISPDTGPMKWVLGAYYQSNDYTFPKNRFLIGVPPGVVDERLDGVNKTYTAAAFGQVSFELPRGFELQVGARYSKWSTVNHVRWYVPQFPTIDYPDNETEVGYNLTGKVTLNWQLDPNNFLYAFVASGAKPGGLNGPLYFGGGVLPPPFRQELVYDYEAGWKSNLLDNHLRTQIGVYYNTFKHFQVILPIPNNPLQTTEQNNPNPSKLYGIEASAQAVFGDLSFDLGAGWTKSEIGTFWTQDPRLPRSGPCDPRTGPASASCINLGGNPQTYAPEFTFNASARYNYHLANGDTLTPQVTYSHISEQWGTLFDNRAAGDHLDPRDIVGASLAWTHGDLVTTLYGYNLTDDHYVAALLSPIRIAGAPRQFGISIMKPF</sequence>
<keyword evidence="5 11" id="KW-0812">Transmembrane</keyword>
<proteinExistence type="inferred from homology"/>
<evidence type="ECO:0000256" key="6">
    <source>
        <dbReference type="ARBA" id="ARBA00023004"/>
    </source>
</evidence>
<gene>
    <name evidence="14" type="ORF">DJ017_15865</name>
</gene>
<organism evidence="14 15">
    <name type="scientific">Phenylobacterium soli</name>
    <dbReference type="NCBI Taxonomy" id="2170551"/>
    <lineage>
        <taxon>Bacteria</taxon>
        <taxon>Pseudomonadati</taxon>
        <taxon>Pseudomonadota</taxon>
        <taxon>Alphaproteobacteria</taxon>
        <taxon>Caulobacterales</taxon>
        <taxon>Caulobacteraceae</taxon>
        <taxon>Phenylobacterium</taxon>
    </lineage>
</organism>
<keyword evidence="3 11" id="KW-1134">Transmembrane beta strand</keyword>
<evidence type="ECO:0000256" key="1">
    <source>
        <dbReference type="ARBA" id="ARBA00004571"/>
    </source>
</evidence>
<dbReference type="EMBL" id="QFYQ01000001">
    <property type="protein sequence ID" value="RAK55876.1"/>
    <property type="molecule type" value="Genomic_DNA"/>
</dbReference>
<dbReference type="PANTHER" id="PTHR32552:SF81">
    <property type="entry name" value="TONB-DEPENDENT OUTER MEMBRANE RECEPTOR"/>
    <property type="match status" value="1"/>
</dbReference>
<evidence type="ECO:0000256" key="10">
    <source>
        <dbReference type="ARBA" id="ARBA00023237"/>
    </source>
</evidence>
<keyword evidence="15" id="KW-1185">Reference proteome</keyword>
<feature type="chain" id="PRO_5016466898" evidence="12">
    <location>
        <begin position="19"/>
        <end position="718"/>
    </location>
</feature>
<keyword evidence="8" id="KW-0798">TonB box</keyword>
<protein>
    <submittedName>
        <fullName evidence="14">TonB-dependent receptor</fullName>
    </submittedName>
</protein>
<feature type="domain" description="TonB-dependent receptor plug" evidence="13">
    <location>
        <begin position="46"/>
        <end position="152"/>
    </location>
</feature>
<keyword evidence="10 11" id="KW-0998">Cell outer membrane</keyword>
<dbReference type="GO" id="GO:0006826">
    <property type="term" value="P:iron ion transport"/>
    <property type="evidence" value="ECO:0007669"/>
    <property type="project" value="UniProtKB-KW"/>
</dbReference>
<reference evidence="15" key="1">
    <citation type="submission" date="2018-05" db="EMBL/GenBank/DDBJ databases">
        <authorList>
            <person name="Li X."/>
        </authorList>
    </citation>
    <scope>NUCLEOTIDE SEQUENCE [LARGE SCALE GENOMIC DNA]</scope>
    <source>
        <strain evidence="15">LX32</strain>
    </source>
</reference>
<dbReference type="PANTHER" id="PTHR32552">
    <property type="entry name" value="FERRICHROME IRON RECEPTOR-RELATED"/>
    <property type="match status" value="1"/>
</dbReference>
<dbReference type="SUPFAM" id="SSF56935">
    <property type="entry name" value="Porins"/>
    <property type="match status" value="1"/>
</dbReference>
<keyword evidence="6" id="KW-0408">Iron</keyword>
<evidence type="ECO:0000256" key="11">
    <source>
        <dbReference type="PROSITE-ProRule" id="PRU01360"/>
    </source>
</evidence>
<dbReference type="PROSITE" id="PS52016">
    <property type="entry name" value="TONB_DEPENDENT_REC_3"/>
    <property type="match status" value="1"/>
</dbReference>
<feature type="signal peptide" evidence="12">
    <location>
        <begin position="1"/>
        <end position="18"/>
    </location>
</feature>
<dbReference type="Proteomes" id="UP000249254">
    <property type="component" value="Unassembled WGS sequence"/>
</dbReference>
<evidence type="ECO:0000256" key="9">
    <source>
        <dbReference type="ARBA" id="ARBA00023136"/>
    </source>
</evidence>
<keyword evidence="9 11" id="KW-0472">Membrane</keyword>
<dbReference type="AlphaFoldDB" id="A0A328AQ47"/>
<comment type="similarity">
    <text evidence="11">Belongs to the TonB-dependent receptor family.</text>
</comment>
<name>A0A328AQ47_9CAUL</name>
<evidence type="ECO:0000256" key="3">
    <source>
        <dbReference type="ARBA" id="ARBA00022452"/>
    </source>
</evidence>
<dbReference type="InterPro" id="IPR012910">
    <property type="entry name" value="Plug_dom"/>
</dbReference>
<comment type="subcellular location">
    <subcellularLocation>
        <location evidence="1 11">Cell outer membrane</location>
        <topology evidence="1 11">Multi-pass membrane protein</topology>
    </subcellularLocation>
</comment>
<keyword evidence="7" id="KW-0406">Ion transport</keyword>
<evidence type="ECO:0000256" key="12">
    <source>
        <dbReference type="SAM" id="SignalP"/>
    </source>
</evidence>
<dbReference type="InterPro" id="IPR039426">
    <property type="entry name" value="TonB-dep_rcpt-like"/>
</dbReference>
<keyword evidence="2 11" id="KW-0813">Transport</keyword>
<keyword evidence="14" id="KW-0675">Receptor</keyword>
<evidence type="ECO:0000256" key="4">
    <source>
        <dbReference type="ARBA" id="ARBA00022496"/>
    </source>
</evidence>
<evidence type="ECO:0000256" key="8">
    <source>
        <dbReference type="ARBA" id="ARBA00023077"/>
    </source>
</evidence>
<comment type="caution">
    <text evidence="14">The sequence shown here is derived from an EMBL/GenBank/DDBJ whole genome shotgun (WGS) entry which is preliminary data.</text>
</comment>
<evidence type="ECO:0000256" key="2">
    <source>
        <dbReference type="ARBA" id="ARBA00022448"/>
    </source>
</evidence>
<evidence type="ECO:0000313" key="14">
    <source>
        <dbReference type="EMBL" id="RAK55876.1"/>
    </source>
</evidence>
<accession>A0A328AQ47</accession>
<evidence type="ECO:0000256" key="7">
    <source>
        <dbReference type="ARBA" id="ARBA00023065"/>
    </source>
</evidence>
<evidence type="ECO:0000259" key="13">
    <source>
        <dbReference type="Pfam" id="PF07715"/>
    </source>
</evidence>